<dbReference type="InterPro" id="IPR011010">
    <property type="entry name" value="DNA_brk_join_enz"/>
</dbReference>
<dbReference type="GO" id="GO:0003677">
    <property type="term" value="F:DNA binding"/>
    <property type="evidence" value="ECO:0007669"/>
    <property type="project" value="UniProtKB-KW"/>
</dbReference>
<comment type="caution">
    <text evidence="4">The sequence shown here is derived from an EMBL/GenBank/DDBJ whole genome shotgun (WGS) entry which is preliminary data.</text>
</comment>
<evidence type="ECO:0000256" key="1">
    <source>
        <dbReference type="ARBA" id="ARBA00023125"/>
    </source>
</evidence>
<dbReference type="GO" id="GO:0015074">
    <property type="term" value="P:DNA integration"/>
    <property type="evidence" value="ECO:0007669"/>
    <property type="project" value="InterPro"/>
</dbReference>
<evidence type="ECO:0000313" key="4">
    <source>
        <dbReference type="EMBL" id="GAH65620.1"/>
    </source>
</evidence>
<dbReference type="PROSITE" id="PS51898">
    <property type="entry name" value="TYR_RECOMBINASE"/>
    <property type="match status" value="1"/>
</dbReference>
<proteinExistence type="predicted"/>
<evidence type="ECO:0000259" key="3">
    <source>
        <dbReference type="PROSITE" id="PS51898"/>
    </source>
</evidence>
<gene>
    <name evidence="4" type="ORF">S03H2_50480</name>
</gene>
<dbReference type="SUPFAM" id="SSF56349">
    <property type="entry name" value="DNA breaking-rejoining enzymes"/>
    <property type="match status" value="1"/>
</dbReference>
<dbReference type="InterPro" id="IPR050090">
    <property type="entry name" value="Tyrosine_recombinase_XerCD"/>
</dbReference>
<feature type="non-terminal residue" evidence="4">
    <location>
        <position position="1"/>
    </location>
</feature>
<feature type="domain" description="Tyr recombinase" evidence="3">
    <location>
        <begin position="43"/>
        <end position="234"/>
    </location>
</feature>
<name>X1I8L8_9ZZZZ</name>
<dbReference type="Gene3D" id="1.10.443.10">
    <property type="entry name" value="Intergrase catalytic core"/>
    <property type="match status" value="1"/>
</dbReference>
<dbReference type="InterPro" id="IPR013762">
    <property type="entry name" value="Integrase-like_cat_sf"/>
</dbReference>
<dbReference type="Pfam" id="PF00589">
    <property type="entry name" value="Phage_integrase"/>
    <property type="match status" value="1"/>
</dbReference>
<keyword evidence="2" id="KW-0233">DNA recombination</keyword>
<dbReference type="EMBL" id="BARU01031963">
    <property type="protein sequence ID" value="GAH65620.1"/>
    <property type="molecule type" value="Genomic_DNA"/>
</dbReference>
<accession>X1I8L8</accession>
<dbReference type="PANTHER" id="PTHR30349">
    <property type="entry name" value="PHAGE INTEGRASE-RELATED"/>
    <property type="match status" value="1"/>
</dbReference>
<dbReference type="InterPro" id="IPR002104">
    <property type="entry name" value="Integrase_catalytic"/>
</dbReference>
<sequence>GLSPYTFNQRYVAVRQFFRWLESDKGYTNPTKDVKVERLPETHHREALTGEQFIALLDVINGDNSITALRDYALIFLMVKNALRPCEVSRADIKDISQKGGVCLLWIWGKMRTGKDEFIVLTEETHRTIRKYLSIRKPKSTSDPIFISRKTKSNGDKRLSTRSISRLVKQRLKSINIDNPKLTAHSLRHTGITFARNGGADILELKTFARHKNINTTLRYIHEIDRIENPPERKVDNYLKTLGFNNDKYESK</sequence>
<dbReference type="PANTHER" id="PTHR30349:SF41">
    <property type="entry name" value="INTEGRASE_RECOMBINASE PROTEIN MJ0367-RELATED"/>
    <property type="match status" value="1"/>
</dbReference>
<dbReference type="GO" id="GO:0006310">
    <property type="term" value="P:DNA recombination"/>
    <property type="evidence" value="ECO:0007669"/>
    <property type="project" value="UniProtKB-KW"/>
</dbReference>
<keyword evidence="1" id="KW-0238">DNA-binding</keyword>
<evidence type="ECO:0000256" key="2">
    <source>
        <dbReference type="ARBA" id="ARBA00023172"/>
    </source>
</evidence>
<dbReference type="AlphaFoldDB" id="X1I8L8"/>
<protein>
    <recommendedName>
        <fullName evidence="3">Tyr recombinase domain-containing protein</fullName>
    </recommendedName>
</protein>
<reference evidence="4" key="1">
    <citation type="journal article" date="2014" name="Front. Microbiol.">
        <title>High frequency of phylogenetically diverse reductive dehalogenase-homologous genes in deep subseafloor sedimentary metagenomes.</title>
        <authorList>
            <person name="Kawai M."/>
            <person name="Futagami T."/>
            <person name="Toyoda A."/>
            <person name="Takaki Y."/>
            <person name="Nishi S."/>
            <person name="Hori S."/>
            <person name="Arai W."/>
            <person name="Tsubouchi T."/>
            <person name="Morono Y."/>
            <person name="Uchiyama I."/>
            <person name="Ito T."/>
            <person name="Fujiyama A."/>
            <person name="Inagaki F."/>
            <person name="Takami H."/>
        </authorList>
    </citation>
    <scope>NUCLEOTIDE SEQUENCE</scope>
    <source>
        <strain evidence="4">Expedition CK06-06</strain>
    </source>
</reference>
<organism evidence="4">
    <name type="scientific">marine sediment metagenome</name>
    <dbReference type="NCBI Taxonomy" id="412755"/>
    <lineage>
        <taxon>unclassified sequences</taxon>
        <taxon>metagenomes</taxon>
        <taxon>ecological metagenomes</taxon>
    </lineage>
</organism>